<evidence type="ECO:0000313" key="1">
    <source>
        <dbReference type="EMBL" id="THE41464.1"/>
    </source>
</evidence>
<protein>
    <submittedName>
        <fullName evidence="1">Uncharacterized protein</fullName>
    </submittedName>
</protein>
<comment type="caution">
    <text evidence="1">The sequence shown here is derived from an EMBL/GenBank/DDBJ whole genome shotgun (WGS) entry which is preliminary data.</text>
</comment>
<name>A0ABY2PY79_9ENTR</name>
<sequence>MISALCSGKYTLFNMLNRNKAIKCDPVLNLNSRIIVPTFGECEWMPNTKLRCQGMVACERLKERSAGCTIHKKLFLQGRYL</sequence>
<reference evidence="1 2" key="1">
    <citation type="submission" date="2018-05" db="EMBL/GenBank/DDBJ databases">
        <title>Isolation and genomic analyses of lactose-positive bacteria from faecal samples of preterm neonates.</title>
        <authorList>
            <person name="Chen Y."/>
            <person name="Brook T.C."/>
            <person name="O'Neill I."/>
            <person name="Soe C.Z."/>
            <person name="Hall L.J."/>
            <person name="Hoyles L."/>
        </authorList>
    </citation>
    <scope>NUCLEOTIDE SEQUENCE [LARGE SCALE GENOMIC DNA]</scope>
    <source>
        <strain evidence="1 2">P080C CL</strain>
    </source>
</reference>
<dbReference type="Proteomes" id="UP000306790">
    <property type="component" value="Unassembled WGS sequence"/>
</dbReference>
<accession>A0ABY2PY79</accession>
<proteinExistence type="predicted"/>
<evidence type="ECO:0000313" key="2">
    <source>
        <dbReference type="Proteomes" id="UP000306790"/>
    </source>
</evidence>
<keyword evidence="2" id="KW-1185">Reference proteome</keyword>
<organism evidence="1 2">
    <name type="scientific">Citrobacter murliniae</name>
    <dbReference type="NCBI Taxonomy" id="67829"/>
    <lineage>
        <taxon>Bacteria</taxon>
        <taxon>Pseudomonadati</taxon>
        <taxon>Pseudomonadota</taxon>
        <taxon>Gammaproteobacteria</taxon>
        <taxon>Enterobacterales</taxon>
        <taxon>Enterobacteriaceae</taxon>
        <taxon>Citrobacter</taxon>
        <taxon>Citrobacter freundii complex</taxon>
    </lineage>
</organism>
<dbReference type="EMBL" id="QFVP01000002">
    <property type="protein sequence ID" value="THE41464.1"/>
    <property type="molecule type" value="Genomic_DNA"/>
</dbReference>
<gene>
    <name evidence="1" type="ORF">DJ535_04605</name>
</gene>